<name>A0A0R2MV87_9LACO</name>
<evidence type="ECO:0000256" key="2">
    <source>
        <dbReference type="ARBA" id="ARBA00022741"/>
    </source>
</evidence>
<dbReference type="InterPro" id="IPR050093">
    <property type="entry name" value="ABC_SmlMolc_Importer"/>
</dbReference>
<reference evidence="5 6" key="1">
    <citation type="journal article" date="2015" name="Genome Announc.">
        <title>Expanding the biotechnology potential of lactobacilli through comparative genomics of 213 strains and associated genera.</title>
        <authorList>
            <person name="Sun Z."/>
            <person name="Harris H.M."/>
            <person name="McCann A."/>
            <person name="Guo C."/>
            <person name="Argimon S."/>
            <person name="Zhang W."/>
            <person name="Yang X."/>
            <person name="Jeffery I.B."/>
            <person name="Cooney J.C."/>
            <person name="Kagawa T.F."/>
            <person name="Liu W."/>
            <person name="Song Y."/>
            <person name="Salvetti E."/>
            <person name="Wrobel A."/>
            <person name="Rasinkangas P."/>
            <person name="Parkhill J."/>
            <person name="Rea M.C."/>
            <person name="O'Sullivan O."/>
            <person name="Ritari J."/>
            <person name="Douillard F.P."/>
            <person name="Paul Ross R."/>
            <person name="Yang R."/>
            <person name="Briner A.E."/>
            <person name="Felis G.E."/>
            <person name="de Vos W.M."/>
            <person name="Barrangou R."/>
            <person name="Klaenhammer T.R."/>
            <person name="Caufield P.W."/>
            <person name="Cui Y."/>
            <person name="Zhang H."/>
            <person name="O'Toole P.W."/>
        </authorList>
    </citation>
    <scope>NUCLEOTIDE SEQUENCE [LARGE SCALE GENOMIC DNA]</scope>
    <source>
        <strain evidence="5 6">DSM 24301</strain>
    </source>
</reference>
<keyword evidence="2" id="KW-0547">Nucleotide-binding</keyword>
<dbReference type="InterPro" id="IPR003439">
    <property type="entry name" value="ABC_transporter-like_ATP-bd"/>
</dbReference>
<dbReference type="Proteomes" id="UP000050969">
    <property type="component" value="Unassembled WGS sequence"/>
</dbReference>
<dbReference type="PATRIC" id="fig|1293598.4.peg.1704"/>
<dbReference type="SUPFAM" id="SSF52540">
    <property type="entry name" value="P-loop containing nucleoside triphosphate hydrolases"/>
    <property type="match status" value="1"/>
</dbReference>
<evidence type="ECO:0000259" key="4">
    <source>
        <dbReference type="PROSITE" id="PS50893"/>
    </source>
</evidence>
<feature type="domain" description="ABC transporter" evidence="4">
    <location>
        <begin position="1"/>
        <end position="226"/>
    </location>
</feature>
<accession>A0A0R2MV87</accession>
<dbReference type="InterPro" id="IPR027417">
    <property type="entry name" value="P-loop_NTPase"/>
</dbReference>
<dbReference type="InterPro" id="IPR003593">
    <property type="entry name" value="AAA+_ATPase"/>
</dbReference>
<dbReference type="EMBL" id="JQCE01000042">
    <property type="protein sequence ID" value="KRO16274.1"/>
    <property type="molecule type" value="Genomic_DNA"/>
</dbReference>
<comment type="caution">
    <text evidence="5">The sequence shown here is derived from an EMBL/GenBank/DDBJ whole genome shotgun (WGS) entry which is preliminary data.</text>
</comment>
<dbReference type="InterPro" id="IPR017871">
    <property type="entry name" value="ABC_transporter-like_CS"/>
</dbReference>
<evidence type="ECO:0000313" key="5">
    <source>
        <dbReference type="EMBL" id="KRO16274.1"/>
    </source>
</evidence>
<keyword evidence="3" id="KW-0067">ATP-binding</keyword>
<sequence>MQALTVTYDQQPILSQLTFDVQQEIVAVIGPSGVGKTTLLRAILGLIPTSGTITLNQTPLSTKTHTLALVPQDYGLLPWQTVARNIALAPQIRQHHKLSPAQQEHVTQLMTTLGLTQVAQRFPGQLSGGQQQRVALARAFALIPDLLLLDEAFSALDPVLKQTAHTLFLQQWQQQPVSTLLVTHDLTEALLLSDRLLILRDHHGEMRPNPLAGIAKTDRRTHPDFYPQLARLEQEVQLTFG</sequence>
<dbReference type="PROSITE" id="PS50893">
    <property type="entry name" value="ABC_TRANSPORTER_2"/>
    <property type="match status" value="1"/>
</dbReference>
<dbReference type="Gene3D" id="3.40.50.300">
    <property type="entry name" value="P-loop containing nucleotide triphosphate hydrolases"/>
    <property type="match status" value="1"/>
</dbReference>
<dbReference type="GO" id="GO:0005524">
    <property type="term" value="F:ATP binding"/>
    <property type="evidence" value="ECO:0007669"/>
    <property type="project" value="UniProtKB-KW"/>
</dbReference>
<dbReference type="PANTHER" id="PTHR42781">
    <property type="entry name" value="SPERMIDINE/PUTRESCINE IMPORT ATP-BINDING PROTEIN POTA"/>
    <property type="match status" value="1"/>
</dbReference>
<dbReference type="PANTHER" id="PTHR42781:SF8">
    <property type="entry name" value="BICARBONATE TRANSPORT ATP-BINDING PROTEIN CMPC"/>
    <property type="match status" value="1"/>
</dbReference>
<proteinExistence type="predicted"/>
<gene>
    <name evidence="5" type="ORF">IV56_GL001635</name>
</gene>
<dbReference type="STRING" id="1293598.IV56_GL001635"/>
<dbReference type="Pfam" id="PF00005">
    <property type="entry name" value="ABC_tran"/>
    <property type="match status" value="1"/>
</dbReference>
<organism evidence="5 6">
    <name type="scientific">Lacticaseibacillus saniviri JCM 17471 = DSM 24301</name>
    <dbReference type="NCBI Taxonomy" id="1293598"/>
    <lineage>
        <taxon>Bacteria</taxon>
        <taxon>Bacillati</taxon>
        <taxon>Bacillota</taxon>
        <taxon>Bacilli</taxon>
        <taxon>Lactobacillales</taxon>
        <taxon>Lactobacillaceae</taxon>
        <taxon>Lacticaseibacillus</taxon>
    </lineage>
</organism>
<dbReference type="PROSITE" id="PS00211">
    <property type="entry name" value="ABC_TRANSPORTER_1"/>
    <property type="match status" value="1"/>
</dbReference>
<evidence type="ECO:0000313" key="6">
    <source>
        <dbReference type="Proteomes" id="UP000050969"/>
    </source>
</evidence>
<evidence type="ECO:0000256" key="1">
    <source>
        <dbReference type="ARBA" id="ARBA00022448"/>
    </source>
</evidence>
<keyword evidence="1" id="KW-0813">Transport</keyword>
<protein>
    <submittedName>
        <fullName evidence="5">Taurine-transporting ATPase</fullName>
    </submittedName>
</protein>
<keyword evidence="6" id="KW-1185">Reference proteome</keyword>
<evidence type="ECO:0000256" key="3">
    <source>
        <dbReference type="ARBA" id="ARBA00022840"/>
    </source>
</evidence>
<dbReference type="GO" id="GO:0016887">
    <property type="term" value="F:ATP hydrolysis activity"/>
    <property type="evidence" value="ECO:0007669"/>
    <property type="project" value="InterPro"/>
</dbReference>
<dbReference type="SMART" id="SM00382">
    <property type="entry name" value="AAA"/>
    <property type="match status" value="1"/>
</dbReference>
<dbReference type="AlphaFoldDB" id="A0A0R2MV87"/>